<organism evidence="1 2">
    <name type="scientific">Sediminibacillus albus</name>
    <dbReference type="NCBI Taxonomy" id="407036"/>
    <lineage>
        <taxon>Bacteria</taxon>
        <taxon>Bacillati</taxon>
        <taxon>Bacillota</taxon>
        <taxon>Bacilli</taxon>
        <taxon>Bacillales</taxon>
        <taxon>Bacillaceae</taxon>
        <taxon>Sediminibacillus</taxon>
    </lineage>
</organism>
<dbReference type="Proteomes" id="UP000198694">
    <property type="component" value="Unassembled WGS sequence"/>
</dbReference>
<evidence type="ECO:0008006" key="3">
    <source>
        <dbReference type="Google" id="ProtNLM"/>
    </source>
</evidence>
<evidence type="ECO:0000313" key="1">
    <source>
        <dbReference type="EMBL" id="SDK47529.1"/>
    </source>
</evidence>
<dbReference type="STRING" id="407036.SAMN05216243_3290"/>
<name>A0A1G9C781_9BACI</name>
<dbReference type="RefSeq" id="WP_281241720.1">
    <property type="nucleotide sequence ID" value="NZ_FNFL01000007.1"/>
</dbReference>
<reference evidence="1 2" key="1">
    <citation type="submission" date="2016-10" db="EMBL/GenBank/DDBJ databases">
        <authorList>
            <person name="de Groot N.N."/>
        </authorList>
    </citation>
    <scope>NUCLEOTIDE SEQUENCE [LARGE SCALE GENOMIC DNA]</scope>
    <source>
        <strain evidence="1 2">CGMCC 1.6502</strain>
    </source>
</reference>
<proteinExistence type="predicted"/>
<protein>
    <recommendedName>
        <fullName evidence="3">Fur-regulated basic protein A</fullName>
    </recommendedName>
</protein>
<keyword evidence="2" id="KW-1185">Reference proteome</keyword>
<sequence length="41" mass="5146">MTDQERMQLIEELTWRSGWNKQAFDRMTDKEIIQFQERLNE</sequence>
<evidence type="ECO:0000313" key="2">
    <source>
        <dbReference type="Proteomes" id="UP000198694"/>
    </source>
</evidence>
<accession>A0A1G9C781</accession>
<dbReference type="AlphaFoldDB" id="A0A1G9C781"/>
<gene>
    <name evidence="1" type="ORF">SAMN05216243_3290</name>
</gene>
<dbReference type="EMBL" id="FNFL01000007">
    <property type="protein sequence ID" value="SDK47529.1"/>
    <property type="molecule type" value="Genomic_DNA"/>
</dbReference>